<evidence type="ECO:0000256" key="1">
    <source>
        <dbReference type="PROSITE-ProRule" id="PRU00023"/>
    </source>
</evidence>
<feature type="repeat" description="ANK" evidence="1">
    <location>
        <begin position="98"/>
        <end position="130"/>
    </location>
</feature>
<dbReference type="EMBL" id="JH000506">
    <property type="protein sequence ID" value="EGW08611.1"/>
    <property type="molecule type" value="Genomic_DNA"/>
</dbReference>
<dbReference type="SUPFAM" id="SSF48403">
    <property type="entry name" value="Ankyrin repeat"/>
    <property type="match status" value="1"/>
</dbReference>
<evidence type="ECO:0000313" key="2">
    <source>
        <dbReference type="EMBL" id="EGW08611.1"/>
    </source>
</evidence>
<accession>G3HM91</accession>
<dbReference type="InterPro" id="IPR036770">
    <property type="entry name" value="Ankyrin_rpt-contain_sf"/>
</dbReference>
<evidence type="ECO:0000313" key="3">
    <source>
        <dbReference type="Proteomes" id="UP000001075"/>
    </source>
</evidence>
<protein>
    <submittedName>
        <fullName evidence="2">Ankyrin repeat domain-containing protein 26</fullName>
    </submittedName>
</protein>
<feature type="repeat" description="ANK" evidence="1">
    <location>
        <begin position="164"/>
        <end position="196"/>
    </location>
</feature>
<keyword evidence="1" id="KW-0040">ANK repeat</keyword>
<dbReference type="PANTHER" id="PTHR24147">
    <property type="entry name" value="ANKYRIN REPEAT DOMAIN 36-RELATED"/>
    <property type="match status" value="1"/>
</dbReference>
<dbReference type="InterPro" id="IPR050657">
    <property type="entry name" value="Ankyrin_repeat_domain"/>
</dbReference>
<sequence length="201" mass="22995">MKKLFKGYSPWGFLSFRHENQEPPWYLTGYTPVKKIHKAASMGDITQVQRMLEFGDVDVNITDRKKRTALHYACAHGQSEMVALLLWYDCNIEARDRDESTALIKATQRQHEECVKILLENGADPNAIDAYQNAALHYTVYNNTVSIAARLLAFNADTEVKTKHGYTPLILAVLENKQEMVELLLQSDANINALDNYKRYL</sequence>
<dbReference type="InParanoid" id="G3HM91"/>
<dbReference type="PANTHER" id="PTHR24147:SF69">
    <property type="entry name" value="ANKYRIN REPEAT DOMAIN 36"/>
    <property type="match status" value="1"/>
</dbReference>
<dbReference type="Pfam" id="PF12796">
    <property type="entry name" value="Ank_2"/>
    <property type="match status" value="2"/>
</dbReference>
<reference evidence="3" key="1">
    <citation type="journal article" date="2011" name="Nat. Biotechnol.">
        <title>The genomic sequence of the Chinese hamster ovary (CHO)-K1 cell line.</title>
        <authorList>
            <person name="Xu X."/>
            <person name="Nagarajan H."/>
            <person name="Lewis N.E."/>
            <person name="Pan S."/>
            <person name="Cai Z."/>
            <person name="Liu X."/>
            <person name="Chen W."/>
            <person name="Xie M."/>
            <person name="Wang W."/>
            <person name="Hammond S."/>
            <person name="Andersen M.R."/>
            <person name="Neff N."/>
            <person name="Passarelli B."/>
            <person name="Koh W."/>
            <person name="Fan H.C."/>
            <person name="Wang J."/>
            <person name="Gui Y."/>
            <person name="Lee K.H."/>
            <person name="Betenbaugh M.J."/>
            <person name="Quake S.R."/>
            <person name="Famili I."/>
            <person name="Palsson B.O."/>
            <person name="Wang J."/>
        </authorList>
    </citation>
    <scope>NUCLEOTIDE SEQUENCE [LARGE SCALE GENOMIC DNA]</scope>
    <source>
        <strain evidence="3">CHO K1 cell line</strain>
    </source>
</reference>
<dbReference type="PROSITE" id="PS50088">
    <property type="entry name" value="ANK_REPEAT"/>
    <property type="match status" value="3"/>
</dbReference>
<name>G3HM91_CRIGR</name>
<proteinExistence type="predicted"/>
<dbReference type="InterPro" id="IPR002110">
    <property type="entry name" value="Ankyrin_rpt"/>
</dbReference>
<dbReference type="STRING" id="10029.G3HM91"/>
<dbReference type="AlphaFoldDB" id="G3HM91"/>
<dbReference type="SMART" id="SM00248">
    <property type="entry name" value="ANK"/>
    <property type="match status" value="5"/>
</dbReference>
<dbReference type="PRINTS" id="PR01415">
    <property type="entry name" value="ANKYRIN"/>
</dbReference>
<dbReference type="Gene3D" id="1.25.40.20">
    <property type="entry name" value="Ankyrin repeat-containing domain"/>
    <property type="match status" value="2"/>
</dbReference>
<dbReference type="eggNOG" id="KOG0676">
    <property type="taxonomic scope" value="Eukaryota"/>
</dbReference>
<dbReference type="Proteomes" id="UP000001075">
    <property type="component" value="Unassembled WGS sequence"/>
</dbReference>
<gene>
    <name evidence="2" type="ORF">I79_011842</name>
</gene>
<feature type="repeat" description="ANK" evidence="1">
    <location>
        <begin position="65"/>
        <end position="97"/>
    </location>
</feature>
<dbReference type="PROSITE" id="PS50297">
    <property type="entry name" value="ANK_REP_REGION"/>
    <property type="match status" value="3"/>
</dbReference>
<organism evidence="2 3">
    <name type="scientific">Cricetulus griseus</name>
    <name type="common">Chinese hamster</name>
    <name type="synonym">Cricetulus barabensis griseus</name>
    <dbReference type="NCBI Taxonomy" id="10029"/>
    <lineage>
        <taxon>Eukaryota</taxon>
        <taxon>Metazoa</taxon>
        <taxon>Chordata</taxon>
        <taxon>Craniata</taxon>
        <taxon>Vertebrata</taxon>
        <taxon>Euteleostomi</taxon>
        <taxon>Mammalia</taxon>
        <taxon>Eutheria</taxon>
        <taxon>Euarchontoglires</taxon>
        <taxon>Glires</taxon>
        <taxon>Rodentia</taxon>
        <taxon>Myomorpha</taxon>
        <taxon>Muroidea</taxon>
        <taxon>Cricetidae</taxon>
        <taxon>Cricetinae</taxon>
        <taxon>Cricetulus</taxon>
    </lineage>
</organism>